<evidence type="ECO:0000313" key="3">
    <source>
        <dbReference type="EMBL" id="KAG0266960.1"/>
    </source>
</evidence>
<name>A0AAD4D6K4_9FUNG</name>
<dbReference type="Proteomes" id="UP001194580">
    <property type="component" value="Unassembled WGS sequence"/>
</dbReference>
<evidence type="ECO:0000313" key="4">
    <source>
        <dbReference type="Proteomes" id="UP001194580"/>
    </source>
</evidence>
<dbReference type="EMBL" id="JAAAIL010001652">
    <property type="protein sequence ID" value="KAG0266960.1"/>
    <property type="molecule type" value="Genomic_DNA"/>
</dbReference>
<evidence type="ECO:0000256" key="1">
    <source>
        <dbReference type="SAM" id="MobiDB-lite"/>
    </source>
</evidence>
<keyword evidence="4" id="KW-1185">Reference proteome</keyword>
<dbReference type="AlphaFoldDB" id="A0AAD4D6K4"/>
<sequence length="316" mass="35291">MKLIVSLTITLGLMATAATAVSVAEAAPAVAAAAAAVPEAVAQEDTFYSNQSPPIWNNARPNDNRPLPDDSDLPIQFRHGSARGGWGHGHDRDRIGSGGVSSIRFINNRKMKKRAVVFDANAHLSLNQEFGDITTVNDQVATEVESAASSEAYPKVKCVFKRDVEEEEVEEEEGAEAEEEEEEAEEEEDAEAEEDEEDVEVDIEGYQSSDFQFSEFMEDNQAEDEEADEDEEEDEEEEARLDSEAGLEDWIEEMKSEEYFNLAGHPTGEPYEEYEEEEGEMIAYDENEEEVEGENSFNEDEPSPSEEELFAASWHH</sequence>
<keyword evidence="2" id="KW-0732">Signal</keyword>
<feature type="signal peptide" evidence="2">
    <location>
        <begin position="1"/>
        <end position="20"/>
    </location>
</feature>
<accession>A0AAD4D6K4</accession>
<feature type="region of interest" description="Disordered" evidence="1">
    <location>
        <begin position="48"/>
        <end position="93"/>
    </location>
</feature>
<feature type="compositionally biased region" description="Polar residues" evidence="1">
    <location>
        <begin position="48"/>
        <end position="61"/>
    </location>
</feature>
<proteinExistence type="predicted"/>
<feature type="region of interest" description="Disordered" evidence="1">
    <location>
        <begin position="286"/>
        <end position="316"/>
    </location>
</feature>
<protein>
    <submittedName>
        <fullName evidence="3">Uncharacterized protein</fullName>
    </submittedName>
</protein>
<comment type="caution">
    <text evidence="3">The sequence shown here is derived from an EMBL/GenBank/DDBJ whole genome shotgun (WGS) entry which is preliminary data.</text>
</comment>
<organism evidence="3 4">
    <name type="scientific">Linnemannia exigua</name>
    <dbReference type="NCBI Taxonomy" id="604196"/>
    <lineage>
        <taxon>Eukaryota</taxon>
        <taxon>Fungi</taxon>
        <taxon>Fungi incertae sedis</taxon>
        <taxon>Mucoromycota</taxon>
        <taxon>Mortierellomycotina</taxon>
        <taxon>Mortierellomycetes</taxon>
        <taxon>Mortierellales</taxon>
        <taxon>Mortierellaceae</taxon>
        <taxon>Linnemannia</taxon>
    </lineage>
</organism>
<feature type="compositionally biased region" description="Acidic residues" evidence="1">
    <location>
        <begin position="286"/>
        <end position="309"/>
    </location>
</feature>
<reference evidence="3" key="1">
    <citation type="journal article" date="2020" name="Fungal Divers.">
        <title>Resolving the Mortierellaceae phylogeny through synthesis of multi-gene phylogenetics and phylogenomics.</title>
        <authorList>
            <person name="Vandepol N."/>
            <person name="Liber J."/>
            <person name="Desiro A."/>
            <person name="Na H."/>
            <person name="Kennedy M."/>
            <person name="Barry K."/>
            <person name="Grigoriev I.V."/>
            <person name="Miller A.N."/>
            <person name="O'Donnell K."/>
            <person name="Stajich J.E."/>
            <person name="Bonito G."/>
        </authorList>
    </citation>
    <scope>NUCLEOTIDE SEQUENCE</scope>
    <source>
        <strain evidence="3">NRRL 28262</strain>
    </source>
</reference>
<feature type="compositionally biased region" description="Acidic residues" evidence="1">
    <location>
        <begin position="216"/>
        <end position="246"/>
    </location>
</feature>
<feature type="compositionally biased region" description="Acidic residues" evidence="1">
    <location>
        <begin position="165"/>
        <end position="203"/>
    </location>
</feature>
<evidence type="ECO:0000256" key="2">
    <source>
        <dbReference type="SAM" id="SignalP"/>
    </source>
</evidence>
<gene>
    <name evidence="3" type="ORF">BGZ95_002969</name>
</gene>
<feature type="chain" id="PRO_5041985340" evidence="2">
    <location>
        <begin position="21"/>
        <end position="316"/>
    </location>
</feature>
<feature type="region of interest" description="Disordered" evidence="1">
    <location>
        <begin position="164"/>
        <end position="246"/>
    </location>
</feature>